<sequence length="538" mass="63006">MENTCRLCLNETSESLEEIWEGCEVLEKLSSCLSHHISIRDDFPKKICLHCSQMVQDIYSFHQQIRQNEIMLQHKSNKYKCHIKKEEIKSDTNSSDHDNEFNTDEVNRTYELIIEETKSKKENTVTVINDEAKQINKEELNVLNISKESDNLNKPDTDQKNDIYETGDNIPLSVLKENKHKSTNNIENSNKFTCLTCFKVFDSRLELLKHYQNIELVRFNKNNEALNDETKPIQYKMVEDKDGSVTYKCERCYKKYKHKKYIQRHIKSHIDKRPYLCKLCGKTYQTASLIVAHGKMHAGDLFSCTYGCGYQSVHKHVVTDHEKRHRNEYKYKCETCGKGFQVLTWYQQHQNIHNDVRPFACDRCDKSFHMHKYLMVHKSNVHPQSSGRKPWLCQLCGLPCDSKNCLNQHLKQIHGIATTKANLCDVCGKVVRDSRQLQLHKRAVHLKIKPFSCSLCEKSFQKKYTLKVHQQTHAGKRHACAVCHRTFARRDTLARHLRNCHTDCKNKCRKCDKIFPSKLKLAHHKNCTSVVIEDSQSR</sequence>
<dbReference type="Gene3D" id="3.30.160.60">
    <property type="entry name" value="Classic Zinc Finger"/>
    <property type="match status" value="7"/>
</dbReference>
<accession>A0ABM3M195</accession>
<dbReference type="SUPFAM" id="SSF57667">
    <property type="entry name" value="beta-beta-alpha zinc fingers"/>
    <property type="match status" value="4"/>
</dbReference>
<dbReference type="GeneID" id="112049589"/>
<dbReference type="PANTHER" id="PTHR16515">
    <property type="entry name" value="PR DOMAIN ZINC FINGER PROTEIN"/>
    <property type="match status" value="1"/>
</dbReference>
<evidence type="ECO:0000256" key="2">
    <source>
        <dbReference type="ARBA" id="ARBA00022723"/>
    </source>
</evidence>
<reference evidence="12" key="1">
    <citation type="submission" date="2025-08" db="UniProtKB">
        <authorList>
            <consortium name="RefSeq"/>
        </authorList>
    </citation>
    <scope>IDENTIFICATION</scope>
</reference>
<keyword evidence="3" id="KW-0677">Repeat</keyword>
<feature type="binding site" evidence="8">
    <location>
        <position position="51"/>
    </location>
    <ligand>
        <name>Zn(2+)</name>
        <dbReference type="ChEBI" id="CHEBI:29105"/>
    </ligand>
</feature>
<feature type="domain" description="C2H2-type" evidence="9">
    <location>
        <begin position="451"/>
        <end position="478"/>
    </location>
</feature>
<dbReference type="PROSITE" id="PS50157">
    <property type="entry name" value="ZINC_FINGER_C2H2_2"/>
    <property type="match status" value="8"/>
</dbReference>
<evidence type="ECO:0000259" key="10">
    <source>
        <dbReference type="PROSITE" id="PS51915"/>
    </source>
</evidence>
<evidence type="ECO:0000256" key="8">
    <source>
        <dbReference type="PROSITE-ProRule" id="PRU01263"/>
    </source>
</evidence>
<keyword evidence="2 8" id="KW-0479">Metal-binding</keyword>
<evidence type="ECO:0000256" key="1">
    <source>
        <dbReference type="ARBA" id="ARBA00004123"/>
    </source>
</evidence>
<dbReference type="InterPro" id="IPR050331">
    <property type="entry name" value="Zinc_finger"/>
</dbReference>
<feature type="binding site" evidence="8">
    <location>
        <position position="5"/>
    </location>
    <ligand>
        <name>Zn(2+)</name>
        <dbReference type="ChEBI" id="CHEBI:29105"/>
    </ligand>
</feature>
<evidence type="ECO:0000313" key="12">
    <source>
        <dbReference type="RefSeq" id="XP_052745189.1"/>
    </source>
</evidence>
<dbReference type="SMART" id="SM00868">
    <property type="entry name" value="zf-AD"/>
    <property type="match status" value="1"/>
</dbReference>
<evidence type="ECO:0000256" key="6">
    <source>
        <dbReference type="ARBA" id="ARBA00023242"/>
    </source>
</evidence>
<dbReference type="Pfam" id="PF00096">
    <property type="entry name" value="zf-C2H2"/>
    <property type="match status" value="4"/>
</dbReference>
<gene>
    <name evidence="12" type="primary">LOC112049589</name>
</gene>
<keyword evidence="5 8" id="KW-0862">Zinc</keyword>
<name>A0ABM3M195_BICAN</name>
<evidence type="ECO:0000256" key="3">
    <source>
        <dbReference type="ARBA" id="ARBA00022737"/>
    </source>
</evidence>
<organism evidence="11 12">
    <name type="scientific">Bicyclus anynana</name>
    <name type="common">Squinting bush brown butterfly</name>
    <dbReference type="NCBI Taxonomy" id="110368"/>
    <lineage>
        <taxon>Eukaryota</taxon>
        <taxon>Metazoa</taxon>
        <taxon>Ecdysozoa</taxon>
        <taxon>Arthropoda</taxon>
        <taxon>Hexapoda</taxon>
        <taxon>Insecta</taxon>
        <taxon>Pterygota</taxon>
        <taxon>Neoptera</taxon>
        <taxon>Endopterygota</taxon>
        <taxon>Lepidoptera</taxon>
        <taxon>Glossata</taxon>
        <taxon>Ditrysia</taxon>
        <taxon>Papilionoidea</taxon>
        <taxon>Nymphalidae</taxon>
        <taxon>Satyrinae</taxon>
        <taxon>Satyrini</taxon>
        <taxon>Mycalesina</taxon>
        <taxon>Bicyclus</taxon>
    </lineage>
</organism>
<evidence type="ECO:0000256" key="4">
    <source>
        <dbReference type="ARBA" id="ARBA00022771"/>
    </source>
</evidence>
<feature type="domain" description="C2H2-type" evidence="9">
    <location>
        <begin position="359"/>
        <end position="390"/>
    </location>
</feature>
<evidence type="ECO:0000256" key="7">
    <source>
        <dbReference type="PROSITE-ProRule" id="PRU00042"/>
    </source>
</evidence>
<feature type="domain" description="C2H2-type" evidence="9">
    <location>
        <begin position="302"/>
        <end position="330"/>
    </location>
</feature>
<feature type="domain" description="C2H2-type" evidence="9">
    <location>
        <begin position="275"/>
        <end position="302"/>
    </location>
</feature>
<dbReference type="InterPro" id="IPR013087">
    <property type="entry name" value="Znf_C2H2_type"/>
</dbReference>
<dbReference type="InterPro" id="IPR012934">
    <property type="entry name" value="Znf_AD"/>
</dbReference>
<dbReference type="Gene3D" id="3.40.1800.20">
    <property type="match status" value="1"/>
</dbReference>
<comment type="subcellular location">
    <subcellularLocation>
        <location evidence="1">Nucleus</location>
    </subcellularLocation>
</comment>
<dbReference type="RefSeq" id="XP_052745189.1">
    <property type="nucleotide sequence ID" value="XM_052889229.1"/>
</dbReference>
<dbReference type="InterPro" id="IPR036236">
    <property type="entry name" value="Znf_C2H2_sf"/>
</dbReference>
<feature type="binding site" evidence="8">
    <location>
        <position position="8"/>
    </location>
    <ligand>
        <name>Zn(2+)</name>
        <dbReference type="ChEBI" id="CHEBI:29105"/>
    </ligand>
</feature>
<dbReference type="PROSITE" id="PS51915">
    <property type="entry name" value="ZAD"/>
    <property type="match status" value="1"/>
</dbReference>
<proteinExistence type="predicted"/>
<dbReference type="PROSITE" id="PS00028">
    <property type="entry name" value="ZINC_FINGER_C2H2_1"/>
    <property type="match status" value="8"/>
</dbReference>
<evidence type="ECO:0000259" key="9">
    <source>
        <dbReference type="PROSITE" id="PS50157"/>
    </source>
</evidence>
<keyword evidence="6" id="KW-0539">Nucleus</keyword>
<feature type="domain" description="ZAD" evidence="10">
    <location>
        <begin position="3"/>
        <end position="75"/>
    </location>
</feature>
<feature type="domain" description="C2H2-type" evidence="9">
    <location>
        <begin position="478"/>
        <end position="506"/>
    </location>
</feature>
<dbReference type="Pfam" id="PF07776">
    <property type="entry name" value="zf-AD"/>
    <property type="match status" value="1"/>
</dbReference>
<protein>
    <submittedName>
        <fullName evidence="12">Zinc finger protein OZF isoform X1</fullName>
    </submittedName>
</protein>
<feature type="domain" description="C2H2-type" evidence="9">
    <location>
        <begin position="422"/>
        <end position="450"/>
    </location>
</feature>
<dbReference type="PANTHER" id="PTHR16515:SF66">
    <property type="entry name" value="C2H2-TYPE DOMAIN-CONTAINING PROTEIN"/>
    <property type="match status" value="1"/>
</dbReference>
<feature type="domain" description="C2H2-type" evidence="9">
    <location>
        <begin position="247"/>
        <end position="274"/>
    </location>
</feature>
<feature type="domain" description="C2H2-type" evidence="9">
    <location>
        <begin position="331"/>
        <end position="358"/>
    </location>
</feature>
<dbReference type="SUPFAM" id="SSF57716">
    <property type="entry name" value="Glucocorticoid receptor-like (DNA-binding domain)"/>
    <property type="match status" value="1"/>
</dbReference>
<keyword evidence="11" id="KW-1185">Reference proteome</keyword>
<keyword evidence="4 7" id="KW-0863">Zinc-finger</keyword>
<feature type="binding site" evidence="8">
    <location>
        <position position="48"/>
    </location>
    <ligand>
        <name>Zn(2+)</name>
        <dbReference type="ChEBI" id="CHEBI:29105"/>
    </ligand>
</feature>
<evidence type="ECO:0000256" key="5">
    <source>
        <dbReference type="ARBA" id="ARBA00022833"/>
    </source>
</evidence>
<dbReference type="Proteomes" id="UP001652582">
    <property type="component" value="Chromosome 25"/>
</dbReference>
<evidence type="ECO:0000313" key="11">
    <source>
        <dbReference type="Proteomes" id="UP001652582"/>
    </source>
</evidence>
<dbReference type="SMART" id="SM00355">
    <property type="entry name" value="ZnF_C2H2"/>
    <property type="match status" value="11"/>
</dbReference>